<feature type="domain" description="RDD" evidence="7">
    <location>
        <begin position="23"/>
        <end position="149"/>
    </location>
</feature>
<name>A0A7W8IQ03_9BACL</name>
<evidence type="ECO:0000313" key="8">
    <source>
        <dbReference type="EMBL" id="MBB5324482.1"/>
    </source>
</evidence>
<evidence type="ECO:0000256" key="3">
    <source>
        <dbReference type="ARBA" id="ARBA00022692"/>
    </source>
</evidence>
<keyword evidence="2" id="KW-1003">Cell membrane</keyword>
<dbReference type="GO" id="GO:0005886">
    <property type="term" value="C:plasma membrane"/>
    <property type="evidence" value="ECO:0007669"/>
    <property type="project" value="UniProtKB-SubCell"/>
</dbReference>
<evidence type="ECO:0000256" key="6">
    <source>
        <dbReference type="SAM" id="Phobius"/>
    </source>
</evidence>
<gene>
    <name evidence="8" type="ORF">HNQ34_001579</name>
</gene>
<feature type="transmembrane region" description="Helical" evidence="6">
    <location>
        <begin position="64"/>
        <end position="82"/>
    </location>
</feature>
<dbReference type="EMBL" id="JACHEP010000006">
    <property type="protein sequence ID" value="MBB5324482.1"/>
    <property type="molecule type" value="Genomic_DNA"/>
</dbReference>
<sequence>MIEGNAYTYEDRTIVETVQPVRYAGFWMRFWAYLLDLLVVGSINRLIIHPIFRLFDLSMDETNMFSPIAVVTAVTFYLYFVLMTKCFQQTLGKMVFGLKVIDMNGRPLTWLTVLFREVIGKFISKFILLIGFLFVAFSEKKQGLHDQIADTTVIHE</sequence>
<accession>A0A7W8IQ03</accession>
<feature type="transmembrane region" description="Helical" evidence="6">
    <location>
        <begin position="118"/>
        <end position="137"/>
    </location>
</feature>
<organism evidence="8 9">
    <name type="scientific">Anoxybacteroides tepidamans</name>
    <dbReference type="NCBI Taxonomy" id="265948"/>
    <lineage>
        <taxon>Bacteria</taxon>
        <taxon>Bacillati</taxon>
        <taxon>Bacillota</taxon>
        <taxon>Bacilli</taxon>
        <taxon>Bacillales</taxon>
        <taxon>Anoxybacillaceae</taxon>
        <taxon>Anoxybacteroides</taxon>
    </lineage>
</organism>
<evidence type="ECO:0000256" key="5">
    <source>
        <dbReference type="ARBA" id="ARBA00023136"/>
    </source>
</evidence>
<keyword evidence="5 6" id="KW-0472">Membrane</keyword>
<evidence type="ECO:0000256" key="2">
    <source>
        <dbReference type="ARBA" id="ARBA00022475"/>
    </source>
</evidence>
<dbReference type="InterPro" id="IPR051791">
    <property type="entry name" value="Pra-immunoreactive"/>
</dbReference>
<keyword evidence="9" id="KW-1185">Reference proteome</keyword>
<comment type="subcellular location">
    <subcellularLocation>
        <location evidence="1">Cell membrane</location>
        <topology evidence="1">Multi-pass membrane protein</topology>
    </subcellularLocation>
</comment>
<keyword evidence="3 6" id="KW-0812">Transmembrane</keyword>
<feature type="transmembrane region" description="Helical" evidence="6">
    <location>
        <begin position="30"/>
        <end position="52"/>
    </location>
</feature>
<proteinExistence type="predicted"/>
<evidence type="ECO:0000313" key="9">
    <source>
        <dbReference type="Proteomes" id="UP000520011"/>
    </source>
</evidence>
<evidence type="ECO:0000256" key="1">
    <source>
        <dbReference type="ARBA" id="ARBA00004651"/>
    </source>
</evidence>
<protein>
    <submittedName>
        <fullName evidence="8">Putative RDD family membrane protein YckC</fullName>
    </submittedName>
</protein>
<dbReference type="AlphaFoldDB" id="A0A7W8IQ03"/>
<evidence type="ECO:0000256" key="4">
    <source>
        <dbReference type="ARBA" id="ARBA00022989"/>
    </source>
</evidence>
<dbReference type="PANTHER" id="PTHR36115:SF9">
    <property type="entry name" value="LMO1584 PROTEIN"/>
    <property type="match status" value="1"/>
</dbReference>
<dbReference type="PANTHER" id="PTHR36115">
    <property type="entry name" value="PROLINE-RICH ANTIGEN HOMOLOG-RELATED"/>
    <property type="match status" value="1"/>
</dbReference>
<comment type="caution">
    <text evidence="8">The sequence shown here is derived from an EMBL/GenBank/DDBJ whole genome shotgun (WGS) entry which is preliminary data.</text>
</comment>
<reference evidence="8 9" key="1">
    <citation type="submission" date="2020-08" db="EMBL/GenBank/DDBJ databases">
        <title>Genomic Encyclopedia of Type Strains, Phase IV (KMG-IV): sequencing the most valuable type-strain genomes for metagenomic binning, comparative biology and taxonomic classification.</title>
        <authorList>
            <person name="Goeker M."/>
        </authorList>
    </citation>
    <scope>NUCLEOTIDE SEQUENCE [LARGE SCALE GENOMIC DNA]</scope>
    <source>
        <strain evidence="8 9">DSM 16325</strain>
    </source>
</reference>
<keyword evidence="4 6" id="KW-1133">Transmembrane helix</keyword>
<dbReference type="RefSeq" id="WP_183253255.1">
    <property type="nucleotide sequence ID" value="NZ_JACHEP010000006.1"/>
</dbReference>
<dbReference type="InterPro" id="IPR010432">
    <property type="entry name" value="RDD"/>
</dbReference>
<dbReference type="Proteomes" id="UP000520011">
    <property type="component" value="Unassembled WGS sequence"/>
</dbReference>
<dbReference type="Pfam" id="PF06271">
    <property type="entry name" value="RDD"/>
    <property type="match status" value="1"/>
</dbReference>
<evidence type="ECO:0000259" key="7">
    <source>
        <dbReference type="Pfam" id="PF06271"/>
    </source>
</evidence>